<reference evidence="12" key="1">
    <citation type="submission" date="2022-07" db="EMBL/GenBank/DDBJ databases">
        <title>The genome of Lyophyllum shimeji provides insight into the initial evolution of ectomycorrhizal fungal genome.</title>
        <authorList>
            <person name="Kobayashi Y."/>
            <person name="Shibata T."/>
            <person name="Hirakawa H."/>
            <person name="Shigenobu S."/>
            <person name="Nishiyama T."/>
            <person name="Yamada A."/>
            <person name="Hasebe M."/>
            <person name="Kawaguchi M."/>
        </authorList>
    </citation>
    <scope>NUCLEOTIDE SEQUENCE</scope>
    <source>
        <strain evidence="12">AT787</strain>
    </source>
</reference>
<dbReference type="Gene3D" id="1.10.510.10">
    <property type="entry name" value="Transferase(Phosphotransferase) domain 1"/>
    <property type="match status" value="2"/>
</dbReference>
<dbReference type="InterPro" id="IPR000719">
    <property type="entry name" value="Prot_kinase_dom"/>
</dbReference>
<keyword evidence="13" id="KW-1185">Reference proteome</keyword>
<sequence>MSFSNSSTSSPKSSLFSRKTNDSADSSFGEPPRTCARTLHDFQFLKRIGGGHSGQVFLAVDNRTETQVAVKVIPKSKSLDEWVLREQDIQASLDDGQLTFLHPLLCSWHDTENYYLATDYLGGNDMAIELGVAGKFNEDRVRFYAAEMVVALEELRARNIIHRDIKPGNILFTREGHLRLTDFGLSKKFYPATALPPSPDSNSGKPFEFVVDPNADSGAFILQADENQAQSFTTDEVVGTPAYMSVEMHCGRPYSFGADTHALGVLMYRMLTQRLPFGDNALTSDEMRNAVINDPLQFSEDDNISELTREFVQKLLVKDPHDLMSLEQIKAHAYFRGVNWDRVAKQTLTPPWKPFIPPPPKANGACPVRKGADYEFSDPHPEFEFTSPRMGRPKEISAGETLRQRLGSLFDSMTGKNVLPPLTPSKTPAKTAAKSQTPPPTRVPKIIGEHKLVTSTISMEPPVVRTEVPVVPSTEVRKPSWPACHSLPGPGATVFPIIHQNLPLCKDQSSSGGTEPISPAASKATLRGRLPSPTIRRLLRSRPRTNVPRLPSAEVSKLVELETKRATLKRGVQVKSWRPSSVTKPENNGVSISPRKPAVARRSPLREVTNRSDLLKPNSVVGPPPWRDVSRSDTSPTASPRSKSKSLSPTKTKSTPERKSRSAVDLRNVSKYKFQHDTVIKPDTLITPDALLKPDTVIKIDTLMKPDTLSKPARNFSVPRRGPEVDLSDVVDEAFEPGVYPRPMERAETYEHPALAYADQMIKPVDYPRPNIGGELPSSLSGSPQQLGPGTSVNQEKFTTEVFPRPMERAEMYNHPALAYAKTKNKPPDYPRPDIKEKKRKSWHPSVAEAFAPPPRTPPCTPPKAAGYLRRLLLPALLSPSPSSPHLPRRRMQLTQEELKAKMNEVVARARHGVFENASCGRFPSARGNDDGFGHVPRPLLAGPHYQGSRPSPPTGVLALIRRYWVRACLAWERLLARVKAQFEPSTYSPV</sequence>
<dbReference type="InterPro" id="IPR011009">
    <property type="entry name" value="Kinase-like_dom_sf"/>
</dbReference>
<feature type="region of interest" description="Disordered" evidence="10">
    <location>
        <begin position="770"/>
        <end position="794"/>
    </location>
</feature>
<dbReference type="GO" id="GO:0005524">
    <property type="term" value="F:ATP binding"/>
    <property type="evidence" value="ECO:0007669"/>
    <property type="project" value="UniProtKB-UniRule"/>
</dbReference>
<evidence type="ECO:0000313" key="12">
    <source>
        <dbReference type="EMBL" id="GLB35452.1"/>
    </source>
</evidence>
<name>A0A9P3PG72_LYOSH</name>
<evidence type="ECO:0000259" key="11">
    <source>
        <dbReference type="PROSITE" id="PS50011"/>
    </source>
</evidence>
<feature type="region of interest" description="Disordered" evidence="10">
    <location>
        <begin position="413"/>
        <end position="444"/>
    </location>
</feature>
<comment type="catalytic activity">
    <reaction evidence="7">
        <text>L-threonyl-[protein] + ATP = O-phospho-L-threonyl-[protein] + ADP + H(+)</text>
        <dbReference type="Rhea" id="RHEA:46608"/>
        <dbReference type="Rhea" id="RHEA-COMP:11060"/>
        <dbReference type="Rhea" id="RHEA-COMP:11605"/>
        <dbReference type="ChEBI" id="CHEBI:15378"/>
        <dbReference type="ChEBI" id="CHEBI:30013"/>
        <dbReference type="ChEBI" id="CHEBI:30616"/>
        <dbReference type="ChEBI" id="CHEBI:61977"/>
        <dbReference type="ChEBI" id="CHEBI:456216"/>
        <dbReference type="EC" id="2.7.11.1"/>
    </reaction>
</comment>
<dbReference type="Gene3D" id="3.30.200.20">
    <property type="entry name" value="Phosphorylase Kinase, domain 1"/>
    <property type="match status" value="1"/>
</dbReference>
<keyword evidence="2 12" id="KW-0723">Serine/threonine-protein kinase</keyword>
<gene>
    <name evidence="12" type="ORF">LshimejAT787_0210170</name>
</gene>
<feature type="binding site" evidence="9">
    <location>
        <position position="71"/>
    </location>
    <ligand>
        <name>ATP</name>
        <dbReference type="ChEBI" id="CHEBI:30616"/>
    </ligand>
</feature>
<dbReference type="AlphaFoldDB" id="A0A9P3PG72"/>
<evidence type="ECO:0000256" key="9">
    <source>
        <dbReference type="PROSITE-ProRule" id="PRU10141"/>
    </source>
</evidence>
<evidence type="ECO:0000256" key="7">
    <source>
        <dbReference type="ARBA" id="ARBA00047899"/>
    </source>
</evidence>
<keyword evidence="5 12" id="KW-0418">Kinase</keyword>
<feature type="compositionally biased region" description="Polar residues" evidence="10">
    <location>
        <begin position="578"/>
        <end position="591"/>
    </location>
</feature>
<dbReference type="EC" id="2.7.11.1" evidence="1"/>
<evidence type="ECO:0000313" key="13">
    <source>
        <dbReference type="Proteomes" id="UP001063166"/>
    </source>
</evidence>
<dbReference type="SUPFAM" id="SSF56112">
    <property type="entry name" value="Protein kinase-like (PK-like)"/>
    <property type="match status" value="1"/>
</dbReference>
<evidence type="ECO:0000256" key="2">
    <source>
        <dbReference type="ARBA" id="ARBA00022527"/>
    </source>
</evidence>
<dbReference type="PROSITE" id="PS00108">
    <property type="entry name" value="PROTEIN_KINASE_ST"/>
    <property type="match status" value="1"/>
</dbReference>
<protein>
    <recommendedName>
        <fullName evidence="1">non-specific serine/threonine protein kinase</fullName>
        <ecNumber evidence="1">2.7.11.1</ecNumber>
    </recommendedName>
</protein>
<evidence type="ECO:0000256" key="3">
    <source>
        <dbReference type="ARBA" id="ARBA00022679"/>
    </source>
</evidence>
<feature type="compositionally biased region" description="Basic and acidic residues" evidence="10">
    <location>
        <begin position="654"/>
        <end position="664"/>
    </location>
</feature>
<feature type="compositionally biased region" description="Low complexity" evidence="10">
    <location>
        <begin position="776"/>
        <end position="790"/>
    </location>
</feature>
<keyword evidence="6 9" id="KW-0067">ATP-binding</keyword>
<dbReference type="InterPro" id="IPR008271">
    <property type="entry name" value="Ser/Thr_kinase_AS"/>
</dbReference>
<dbReference type="InterPro" id="IPR017441">
    <property type="entry name" value="Protein_kinase_ATP_BS"/>
</dbReference>
<evidence type="ECO:0000256" key="4">
    <source>
        <dbReference type="ARBA" id="ARBA00022741"/>
    </source>
</evidence>
<evidence type="ECO:0000256" key="8">
    <source>
        <dbReference type="ARBA" id="ARBA00048679"/>
    </source>
</evidence>
<comment type="caution">
    <text evidence="12">The sequence shown here is derived from an EMBL/GenBank/DDBJ whole genome shotgun (WGS) entry which is preliminary data.</text>
</comment>
<feature type="compositionally biased region" description="Low complexity" evidence="10">
    <location>
        <begin position="639"/>
        <end position="653"/>
    </location>
</feature>
<accession>A0A9P3PG72</accession>
<feature type="region of interest" description="Disordered" evidence="10">
    <location>
        <begin position="822"/>
        <end position="860"/>
    </location>
</feature>
<organism evidence="12 13">
    <name type="scientific">Lyophyllum shimeji</name>
    <name type="common">Hon-shimeji</name>
    <name type="synonym">Tricholoma shimeji</name>
    <dbReference type="NCBI Taxonomy" id="47721"/>
    <lineage>
        <taxon>Eukaryota</taxon>
        <taxon>Fungi</taxon>
        <taxon>Dikarya</taxon>
        <taxon>Basidiomycota</taxon>
        <taxon>Agaricomycotina</taxon>
        <taxon>Agaricomycetes</taxon>
        <taxon>Agaricomycetidae</taxon>
        <taxon>Agaricales</taxon>
        <taxon>Tricholomatineae</taxon>
        <taxon>Lyophyllaceae</taxon>
        <taxon>Lyophyllum</taxon>
    </lineage>
</organism>
<dbReference type="EMBL" id="BRPK01000002">
    <property type="protein sequence ID" value="GLB35452.1"/>
    <property type="molecule type" value="Genomic_DNA"/>
</dbReference>
<feature type="compositionally biased region" description="Basic and acidic residues" evidence="10">
    <location>
        <begin position="826"/>
        <end position="837"/>
    </location>
</feature>
<feature type="compositionally biased region" description="Polar residues" evidence="10">
    <location>
        <begin position="424"/>
        <end position="436"/>
    </location>
</feature>
<keyword evidence="3" id="KW-0808">Transferase</keyword>
<proteinExistence type="predicted"/>
<dbReference type="GO" id="GO:0004674">
    <property type="term" value="F:protein serine/threonine kinase activity"/>
    <property type="evidence" value="ECO:0007669"/>
    <property type="project" value="UniProtKB-KW"/>
</dbReference>
<keyword evidence="4 9" id="KW-0547">Nucleotide-binding</keyword>
<dbReference type="OrthoDB" id="68483at2759"/>
<feature type="region of interest" description="Disordered" evidence="10">
    <location>
        <begin position="506"/>
        <end position="531"/>
    </location>
</feature>
<evidence type="ECO:0000256" key="6">
    <source>
        <dbReference type="ARBA" id="ARBA00022840"/>
    </source>
</evidence>
<feature type="compositionally biased region" description="Low complexity" evidence="10">
    <location>
        <begin position="1"/>
        <end position="17"/>
    </location>
</feature>
<dbReference type="Proteomes" id="UP001063166">
    <property type="component" value="Unassembled WGS sequence"/>
</dbReference>
<evidence type="ECO:0000256" key="1">
    <source>
        <dbReference type="ARBA" id="ARBA00012513"/>
    </source>
</evidence>
<dbReference type="PROSITE" id="PS50011">
    <property type="entry name" value="PROTEIN_KINASE_DOM"/>
    <property type="match status" value="1"/>
</dbReference>
<dbReference type="InterPro" id="IPR050236">
    <property type="entry name" value="Ser_Thr_kinase_AGC"/>
</dbReference>
<dbReference type="PANTHER" id="PTHR24356">
    <property type="entry name" value="SERINE/THREONINE-PROTEIN KINASE"/>
    <property type="match status" value="1"/>
</dbReference>
<evidence type="ECO:0000256" key="10">
    <source>
        <dbReference type="SAM" id="MobiDB-lite"/>
    </source>
</evidence>
<feature type="domain" description="Protein kinase" evidence="11">
    <location>
        <begin position="42"/>
        <end position="335"/>
    </location>
</feature>
<feature type="region of interest" description="Disordered" evidence="10">
    <location>
        <begin position="571"/>
        <end position="666"/>
    </location>
</feature>
<evidence type="ECO:0000256" key="5">
    <source>
        <dbReference type="ARBA" id="ARBA00022777"/>
    </source>
</evidence>
<feature type="compositionally biased region" description="Basic and acidic residues" evidence="10">
    <location>
        <begin position="604"/>
        <end position="614"/>
    </location>
</feature>
<comment type="catalytic activity">
    <reaction evidence="8">
        <text>L-seryl-[protein] + ATP = O-phospho-L-seryl-[protein] + ADP + H(+)</text>
        <dbReference type="Rhea" id="RHEA:17989"/>
        <dbReference type="Rhea" id="RHEA-COMP:9863"/>
        <dbReference type="Rhea" id="RHEA-COMP:11604"/>
        <dbReference type="ChEBI" id="CHEBI:15378"/>
        <dbReference type="ChEBI" id="CHEBI:29999"/>
        <dbReference type="ChEBI" id="CHEBI:30616"/>
        <dbReference type="ChEBI" id="CHEBI:83421"/>
        <dbReference type="ChEBI" id="CHEBI:456216"/>
        <dbReference type="EC" id="2.7.11.1"/>
    </reaction>
</comment>
<dbReference type="PROSITE" id="PS00107">
    <property type="entry name" value="PROTEIN_KINASE_ATP"/>
    <property type="match status" value="1"/>
</dbReference>
<dbReference type="SMART" id="SM00220">
    <property type="entry name" value="S_TKc"/>
    <property type="match status" value="1"/>
</dbReference>
<dbReference type="PANTHER" id="PTHR24356:SF1">
    <property type="entry name" value="SERINE_THREONINE-PROTEIN KINASE GREATWALL"/>
    <property type="match status" value="1"/>
</dbReference>
<dbReference type="Pfam" id="PF00069">
    <property type="entry name" value="Pkinase"/>
    <property type="match status" value="2"/>
</dbReference>
<feature type="region of interest" description="Disordered" evidence="10">
    <location>
        <begin position="1"/>
        <end position="32"/>
    </location>
</feature>